<dbReference type="PANTHER" id="PTHR10281:SF76">
    <property type="entry name" value="CALCUTTA CUP-RELATED"/>
    <property type="match status" value="1"/>
</dbReference>
<evidence type="ECO:0000256" key="1">
    <source>
        <dbReference type="ARBA" id="ARBA00038357"/>
    </source>
</evidence>
<dbReference type="InterPro" id="IPR001199">
    <property type="entry name" value="Cyt_B5-like_heme/steroid-bd"/>
</dbReference>
<dbReference type="InterPro" id="IPR036400">
    <property type="entry name" value="Cyt_B5-like_heme/steroid_sf"/>
</dbReference>
<comment type="similarity">
    <text evidence="1">Belongs to the cytochrome b5 family. MAPR subfamily.</text>
</comment>
<sequence length="128" mass="14661">RKKLVLTEAELAKFDGSDESLPIYIAIAGRVYDVSEGIDWYGRGGSYEFFAGRDAARAWGTNCLRFPAHYTHDLRGLTQYQLDSVKGWQKFYDNHYKYYYIGEVLHDPIDPESEIPPSCKNSNPKPGF</sequence>
<organism evidence="3 4">
    <name type="scientific">Dimargaris cristalligena</name>
    <dbReference type="NCBI Taxonomy" id="215637"/>
    <lineage>
        <taxon>Eukaryota</taxon>
        <taxon>Fungi</taxon>
        <taxon>Fungi incertae sedis</taxon>
        <taxon>Zoopagomycota</taxon>
        <taxon>Kickxellomycotina</taxon>
        <taxon>Dimargaritomycetes</taxon>
        <taxon>Dimargaritales</taxon>
        <taxon>Dimargaritaceae</taxon>
        <taxon>Dimargaris</taxon>
    </lineage>
</organism>
<dbReference type="GO" id="GO:0012505">
    <property type="term" value="C:endomembrane system"/>
    <property type="evidence" value="ECO:0007669"/>
    <property type="project" value="TreeGrafter"/>
</dbReference>
<dbReference type="Proteomes" id="UP000268162">
    <property type="component" value="Unassembled WGS sequence"/>
</dbReference>
<dbReference type="PANTHER" id="PTHR10281">
    <property type="entry name" value="MEMBRANE-ASSOCIATED PROGESTERONE RECEPTOR COMPONENT-RELATED"/>
    <property type="match status" value="1"/>
</dbReference>
<dbReference type="STRING" id="215637.A0A4P9ZIS6"/>
<dbReference type="SMART" id="SM01117">
    <property type="entry name" value="Cyt-b5"/>
    <property type="match status" value="1"/>
</dbReference>
<keyword evidence="4" id="KW-1185">Reference proteome</keyword>
<dbReference type="EMBL" id="ML004416">
    <property type="protein sequence ID" value="RKP33104.1"/>
    <property type="molecule type" value="Genomic_DNA"/>
</dbReference>
<dbReference type="InterPro" id="IPR050577">
    <property type="entry name" value="MAPR/NEUFC/NENF-like"/>
</dbReference>
<proteinExistence type="inferred from homology"/>
<accession>A0A4P9ZIS6</accession>
<evidence type="ECO:0000259" key="2">
    <source>
        <dbReference type="SMART" id="SM01117"/>
    </source>
</evidence>
<feature type="non-terminal residue" evidence="3">
    <location>
        <position position="1"/>
    </location>
</feature>
<feature type="domain" description="Cytochrome b5 heme-binding" evidence="2">
    <location>
        <begin position="6"/>
        <end position="105"/>
    </location>
</feature>
<name>A0A4P9ZIS6_9FUNG</name>
<gene>
    <name evidence="3" type="ORF">BJ085DRAFT_38735</name>
</gene>
<dbReference type="SUPFAM" id="SSF55856">
    <property type="entry name" value="Cytochrome b5-like heme/steroid binding domain"/>
    <property type="match status" value="1"/>
</dbReference>
<dbReference type="Gene3D" id="3.10.120.10">
    <property type="entry name" value="Cytochrome b5-like heme/steroid binding domain"/>
    <property type="match status" value="1"/>
</dbReference>
<evidence type="ECO:0000313" key="4">
    <source>
        <dbReference type="Proteomes" id="UP000268162"/>
    </source>
</evidence>
<reference evidence="4" key="1">
    <citation type="journal article" date="2018" name="Nat. Microbiol.">
        <title>Leveraging single-cell genomics to expand the fungal tree of life.</title>
        <authorList>
            <person name="Ahrendt S.R."/>
            <person name="Quandt C.A."/>
            <person name="Ciobanu D."/>
            <person name="Clum A."/>
            <person name="Salamov A."/>
            <person name="Andreopoulos B."/>
            <person name="Cheng J.F."/>
            <person name="Woyke T."/>
            <person name="Pelin A."/>
            <person name="Henrissat B."/>
            <person name="Reynolds N.K."/>
            <person name="Benny G.L."/>
            <person name="Smith M.E."/>
            <person name="James T.Y."/>
            <person name="Grigoriev I.V."/>
        </authorList>
    </citation>
    <scope>NUCLEOTIDE SEQUENCE [LARGE SCALE GENOMIC DNA]</scope>
    <source>
        <strain evidence="4">RSA 468</strain>
    </source>
</reference>
<evidence type="ECO:0000313" key="3">
    <source>
        <dbReference type="EMBL" id="RKP33104.1"/>
    </source>
</evidence>
<dbReference type="Pfam" id="PF00173">
    <property type="entry name" value="Cyt-b5"/>
    <property type="match status" value="1"/>
</dbReference>
<protein>
    <submittedName>
        <fullName evidence="3">Cytochrome b5-like heme/steroid binding domain-containing protein</fullName>
    </submittedName>
</protein>
<dbReference type="AlphaFoldDB" id="A0A4P9ZIS6"/>
<dbReference type="GO" id="GO:0016020">
    <property type="term" value="C:membrane"/>
    <property type="evidence" value="ECO:0007669"/>
    <property type="project" value="TreeGrafter"/>
</dbReference>